<evidence type="ECO:0000313" key="3">
    <source>
        <dbReference type="Proteomes" id="UP001630127"/>
    </source>
</evidence>
<dbReference type="Gene3D" id="1.50.10.10">
    <property type="match status" value="1"/>
</dbReference>
<evidence type="ECO:0000256" key="1">
    <source>
        <dbReference type="SAM" id="MobiDB-lite"/>
    </source>
</evidence>
<dbReference type="Proteomes" id="UP001630127">
    <property type="component" value="Unassembled WGS sequence"/>
</dbReference>
<comment type="caution">
    <text evidence="2">The sequence shown here is derived from an EMBL/GenBank/DDBJ whole genome shotgun (WGS) entry which is preliminary data.</text>
</comment>
<dbReference type="EMBL" id="JBJUIK010000010">
    <property type="protein sequence ID" value="KAL3516936.1"/>
    <property type="molecule type" value="Genomic_DNA"/>
</dbReference>
<gene>
    <name evidence="2" type="ORF">ACH5RR_023838</name>
</gene>
<protein>
    <submittedName>
        <fullName evidence="2">Uncharacterized protein</fullName>
    </submittedName>
</protein>
<feature type="compositionally biased region" description="Basic and acidic residues" evidence="1">
    <location>
        <begin position="28"/>
        <end position="37"/>
    </location>
</feature>
<dbReference type="Pfam" id="PF01204">
    <property type="entry name" value="Trehalase"/>
    <property type="match status" value="1"/>
</dbReference>
<keyword evidence="3" id="KW-1185">Reference proteome</keyword>
<feature type="region of interest" description="Disordered" evidence="1">
    <location>
        <begin position="1"/>
        <end position="41"/>
    </location>
</feature>
<feature type="compositionally biased region" description="Basic and acidic residues" evidence="1">
    <location>
        <begin position="1"/>
        <end position="13"/>
    </location>
</feature>
<evidence type="ECO:0000313" key="2">
    <source>
        <dbReference type="EMBL" id="KAL3516936.1"/>
    </source>
</evidence>
<name>A0ABD2ZBT3_9GENT</name>
<accession>A0ABD2ZBT3</accession>
<sequence>MIGNADRRTKSAHEIYGSGPGKCGRSSDISDRDETTPDARATQPKLFMYLLQRGEFCDMRAWSLEEHSLWKSLSRKVSKKRPDLHSLLPLQRPVGPVLIPGSRFPEV</sequence>
<dbReference type="AlphaFoldDB" id="A0ABD2ZBT3"/>
<dbReference type="InterPro" id="IPR012341">
    <property type="entry name" value="6hp_glycosidase-like_sf"/>
</dbReference>
<dbReference type="InterPro" id="IPR001661">
    <property type="entry name" value="Glyco_hydro_37"/>
</dbReference>
<proteinExistence type="predicted"/>
<organism evidence="2 3">
    <name type="scientific">Cinchona calisaya</name>
    <dbReference type="NCBI Taxonomy" id="153742"/>
    <lineage>
        <taxon>Eukaryota</taxon>
        <taxon>Viridiplantae</taxon>
        <taxon>Streptophyta</taxon>
        <taxon>Embryophyta</taxon>
        <taxon>Tracheophyta</taxon>
        <taxon>Spermatophyta</taxon>
        <taxon>Magnoliopsida</taxon>
        <taxon>eudicotyledons</taxon>
        <taxon>Gunneridae</taxon>
        <taxon>Pentapetalae</taxon>
        <taxon>asterids</taxon>
        <taxon>lamiids</taxon>
        <taxon>Gentianales</taxon>
        <taxon>Rubiaceae</taxon>
        <taxon>Cinchonoideae</taxon>
        <taxon>Cinchoneae</taxon>
        <taxon>Cinchona</taxon>
    </lineage>
</organism>
<reference evidence="2 3" key="1">
    <citation type="submission" date="2024-11" db="EMBL/GenBank/DDBJ databases">
        <title>A near-complete genome assembly of Cinchona calisaya.</title>
        <authorList>
            <person name="Lian D.C."/>
            <person name="Zhao X.W."/>
            <person name="Wei L."/>
        </authorList>
    </citation>
    <scope>NUCLEOTIDE SEQUENCE [LARGE SCALE GENOMIC DNA]</scope>
    <source>
        <tissue evidence="2">Nenye</tissue>
    </source>
</reference>